<organism evidence="1 2">
    <name type="scientific">Apiosordaria backusii</name>
    <dbReference type="NCBI Taxonomy" id="314023"/>
    <lineage>
        <taxon>Eukaryota</taxon>
        <taxon>Fungi</taxon>
        <taxon>Dikarya</taxon>
        <taxon>Ascomycota</taxon>
        <taxon>Pezizomycotina</taxon>
        <taxon>Sordariomycetes</taxon>
        <taxon>Sordariomycetidae</taxon>
        <taxon>Sordariales</taxon>
        <taxon>Lasiosphaeriaceae</taxon>
        <taxon>Apiosordaria</taxon>
    </lineage>
</organism>
<sequence>MLCIGNLRRRLILIFGQFTHGEPDLRVESSCVLDIGAVSCVTRLGGSCADLGHRASLVVVLQSSYETVFIQGNN</sequence>
<name>A0AA40EH53_9PEZI</name>
<accession>A0AA40EH53</accession>
<dbReference type="EMBL" id="JAUKTV010000004">
    <property type="protein sequence ID" value="KAK0739970.1"/>
    <property type="molecule type" value="Genomic_DNA"/>
</dbReference>
<dbReference type="AlphaFoldDB" id="A0AA40EH53"/>
<protein>
    <submittedName>
        <fullName evidence="1">Uncharacterized protein</fullName>
    </submittedName>
</protein>
<comment type="caution">
    <text evidence="1">The sequence shown here is derived from an EMBL/GenBank/DDBJ whole genome shotgun (WGS) entry which is preliminary data.</text>
</comment>
<evidence type="ECO:0000313" key="2">
    <source>
        <dbReference type="Proteomes" id="UP001172159"/>
    </source>
</evidence>
<dbReference type="Proteomes" id="UP001172159">
    <property type="component" value="Unassembled WGS sequence"/>
</dbReference>
<proteinExistence type="predicted"/>
<reference evidence="1" key="1">
    <citation type="submission" date="2023-06" db="EMBL/GenBank/DDBJ databases">
        <title>Genome-scale phylogeny and comparative genomics of the fungal order Sordariales.</title>
        <authorList>
            <consortium name="Lawrence Berkeley National Laboratory"/>
            <person name="Hensen N."/>
            <person name="Bonometti L."/>
            <person name="Westerberg I."/>
            <person name="Brannstrom I.O."/>
            <person name="Guillou S."/>
            <person name="Cros-Aarteil S."/>
            <person name="Calhoun S."/>
            <person name="Haridas S."/>
            <person name="Kuo A."/>
            <person name="Mondo S."/>
            <person name="Pangilinan J."/>
            <person name="Riley R."/>
            <person name="Labutti K."/>
            <person name="Andreopoulos B."/>
            <person name="Lipzen A."/>
            <person name="Chen C."/>
            <person name="Yanf M."/>
            <person name="Daum C."/>
            <person name="Ng V."/>
            <person name="Clum A."/>
            <person name="Steindorff A."/>
            <person name="Ohm R."/>
            <person name="Martin F."/>
            <person name="Silar P."/>
            <person name="Natvig D."/>
            <person name="Lalanne C."/>
            <person name="Gautier V."/>
            <person name="Ament-Velasquez S.L."/>
            <person name="Kruys A."/>
            <person name="Hutchinson M.I."/>
            <person name="Powell A.J."/>
            <person name="Barry K."/>
            <person name="Miller A.N."/>
            <person name="Grigoriev I.V."/>
            <person name="Debuchy R."/>
            <person name="Gladieux P."/>
            <person name="Thoren M.H."/>
            <person name="Johannesson H."/>
        </authorList>
    </citation>
    <scope>NUCLEOTIDE SEQUENCE</scope>
    <source>
        <strain evidence="1">CBS 540.89</strain>
    </source>
</reference>
<gene>
    <name evidence="1" type="ORF">B0T21DRAFT_363727</name>
</gene>
<evidence type="ECO:0000313" key="1">
    <source>
        <dbReference type="EMBL" id="KAK0739970.1"/>
    </source>
</evidence>
<keyword evidence="2" id="KW-1185">Reference proteome</keyword>